<proteinExistence type="predicted"/>
<evidence type="ECO:0000256" key="2">
    <source>
        <dbReference type="SAM" id="Coils"/>
    </source>
</evidence>
<evidence type="ECO:0000259" key="3">
    <source>
        <dbReference type="Pfam" id="PF17293"/>
    </source>
</evidence>
<dbReference type="InterPro" id="IPR011010">
    <property type="entry name" value="DNA_brk_join_enz"/>
</dbReference>
<dbReference type="EMBL" id="JACIES010000001">
    <property type="protein sequence ID" value="MBB4025067.1"/>
    <property type="molecule type" value="Genomic_DNA"/>
</dbReference>
<evidence type="ECO:0000256" key="1">
    <source>
        <dbReference type="ARBA" id="ARBA00023172"/>
    </source>
</evidence>
<evidence type="ECO:0000313" key="4">
    <source>
        <dbReference type="EMBL" id="MBB4025067.1"/>
    </source>
</evidence>
<keyword evidence="5" id="KW-1185">Reference proteome</keyword>
<dbReference type="Gene3D" id="1.10.443.10">
    <property type="entry name" value="Intergrase catalytic core"/>
    <property type="match status" value="1"/>
</dbReference>
<reference evidence="4 5" key="1">
    <citation type="submission" date="2020-08" db="EMBL/GenBank/DDBJ databases">
        <title>Genomic Encyclopedia of Type Strains, Phase IV (KMG-IV): sequencing the most valuable type-strain genomes for metagenomic binning, comparative biology and taxonomic classification.</title>
        <authorList>
            <person name="Goeker M."/>
        </authorList>
    </citation>
    <scope>NUCLEOTIDE SEQUENCE [LARGE SCALE GENOMIC DNA]</scope>
    <source>
        <strain evidence="4 5">DSM 105721</strain>
    </source>
</reference>
<dbReference type="InterPro" id="IPR035386">
    <property type="entry name" value="Arm-DNA-bind_5"/>
</dbReference>
<dbReference type="SUPFAM" id="SSF56349">
    <property type="entry name" value="DNA breaking-rejoining enzymes"/>
    <property type="match status" value="1"/>
</dbReference>
<comment type="caution">
    <text evidence="4">The sequence shown here is derived from an EMBL/GenBank/DDBJ whole genome shotgun (WGS) entry which is preliminary data.</text>
</comment>
<dbReference type="Proteomes" id="UP000546007">
    <property type="component" value="Unassembled WGS sequence"/>
</dbReference>
<keyword evidence="1" id="KW-0233">DNA recombination</keyword>
<keyword evidence="2" id="KW-0175">Coiled coil</keyword>
<organism evidence="4 5">
    <name type="scientific">Butyricimonas faecihominis</name>
    <dbReference type="NCBI Taxonomy" id="1472416"/>
    <lineage>
        <taxon>Bacteria</taxon>
        <taxon>Pseudomonadati</taxon>
        <taxon>Bacteroidota</taxon>
        <taxon>Bacteroidia</taxon>
        <taxon>Bacteroidales</taxon>
        <taxon>Odoribacteraceae</taxon>
        <taxon>Butyricimonas</taxon>
    </lineage>
</organism>
<dbReference type="RefSeq" id="WP_167513946.1">
    <property type="nucleotide sequence ID" value="NZ_AP028155.1"/>
</dbReference>
<dbReference type="GO" id="GO:0003677">
    <property type="term" value="F:DNA binding"/>
    <property type="evidence" value="ECO:0007669"/>
    <property type="project" value="InterPro"/>
</dbReference>
<dbReference type="GO" id="GO:0006310">
    <property type="term" value="P:DNA recombination"/>
    <property type="evidence" value="ECO:0007669"/>
    <property type="project" value="UniProtKB-KW"/>
</dbReference>
<accession>A0A7W6MXI9</accession>
<protein>
    <recommendedName>
        <fullName evidence="3">Arm DNA-binding domain-containing protein</fullName>
    </recommendedName>
</protein>
<name>A0A7W6MXI9_9BACT</name>
<dbReference type="InterPro" id="IPR013762">
    <property type="entry name" value="Integrase-like_cat_sf"/>
</dbReference>
<dbReference type="GO" id="GO:0015074">
    <property type="term" value="P:DNA integration"/>
    <property type="evidence" value="ECO:0007669"/>
    <property type="project" value="InterPro"/>
</dbReference>
<sequence>MENQYFVNELRASFLLRKRKSRKPTSIYMSIYIGKKQFKFPLKVRVYPDHWSHKLQKAFTSNILCELDNKNNQIVNCKIDEYRERFNAFKNYLCNNSNEINRREAILKRYLKNDMKIWKNEDNPFIWMIRNIEKRVAPTSAPKMTKVIKDFEEYCKTKEIYTLESINLDFLEEYRETLKLLPGKRKGTLISINGVNYKMTILVGELREAARHNLFNYNMSNIALYKPLPEKVKQYENQIALTLEEIKRIMELELSGTYKEIRDAFIFQSFVGQRFGDVKKFNNTFIRIKKDDKEFLQFIQQKRTHPVYIEVLPPVAKIIDKNTMNYHSPATANDYLKKIAKLAEIKGEYPYTTHTKNGIETKSFPRYKLIGTHTARRFFITWARANKVPDNIIMKITGLKDKDMLERYDKLSNENAAIEAGTILTKSLKKEGLIENNSSYKNNKNELENQSTIDTNLLNKLEQLVEEKTLLKLDNNILSEEKIKVEKELIEKNDLLKLEQTKKDYEEHEEDCLNEIPNETDFYNETTEGNFIHDKEILQIIIKSKENSNNKN</sequence>
<dbReference type="AlphaFoldDB" id="A0A7W6MXI9"/>
<dbReference type="GeneID" id="93101277"/>
<feature type="domain" description="Arm DNA-binding" evidence="3">
    <location>
        <begin position="15"/>
        <end position="87"/>
    </location>
</feature>
<feature type="coiled-coil region" evidence="2">
    <location>
        <begin position="430"/>
        <end position="515"/>
    </location>
</feature>
<gene>
    <name evidence="4" type="ORF">GGR14_000828</name>
</gene>
<dbReference type="Pfam" id="PF17293">
    <property type="entry name" value="Arm-DNA-bind_5"/>
    <property type="match status" value="1"/>
</dbReference>
<evidence type="ECO:0000313" key="5">
    <source>
        <dbReference type="Proteomes" id="UP000546007"/>
    </source>
</evidence>